<dbReference type="FunFam" id="3.20.20.80:FF:000004">
    <property type="entry name" value="Beta-glucosidase 6-phospho-beta-glucosidase"/>
    <property type="match status" value="1"/>
</dbReference>
<dbReference type="PROSITE" id="PS00572">
    <property type="entry name" value="GLYCOSYL_HYDROL_F1_1"/>
    <property type="match status" value="1"/>
</dbReference>
<gene>
    <name evidence="7" type="primary">lacG</name>
    <name evidence="7" type="ORF">FZ040_07120</name>
</gene>
<dbReference type="GO" id="GO:0019512">
    <property type="term" value="P:lactose catabolic process via tagatose-6-phosphate"/>
    <property type="evidence" value="ECO:0007669"/>
    <property type="project" value="InterPro"/>
</dbReference>
<keyword evidence="3 5" id="KW-0326">Glycosidase</keyword>
<comment type="pathway">
    <text evidence="6">Carbohydrate metabolism; lactose degradation; D-galactose 6-phosphate and beta-D-glucose from lactose 6-phosphate: step 1/1.</text>
</comment>
<dbReference type="GO" id="GO:0005829">
    <property type="term" value="C:cytosol"/>
    <property type="evidence" value="ECO:0007669"/>
    <property type="project" value="TreeGrafter"/>
</dbReference>
<keyword evidence="8" id="KW-1185">Reference proteome</keyword>
<protein>
    <recommendedName>
        <fullName evidence="6">6-phospho-beta-galactosidase</fullName>
        <ecNumber evidence="6">3.2.1.85</ecNumber>
    </recommendedName>
</protein>
<proteinExistence type="inferred from homology"/>
<name>A0A5D6W6E2_9FIRM</name>
<dbReference type="EC" id="3.2.1.85" evidence="6"/>
<sequence length="478" mass="54759">MAKKFPAGFIFGGATAAYQVEGATREDGRGPCVWDEYMNRPGARFNADPASDFYHQYKTDLQLAHDYNINGIRISLSWTRILPEGEGRVNPAGIAYYNELIDECIKQGVEPFVTLHHFDTPLKFFQNGHWLNRDLIDKFVEYAKICFEAFGDRVTKWATFNEPWSIAQNGYLAGNFPPNETFQIEKAIQIEHNLMVAHARALNLYKSMNLPGKIGIVHTLEGKVAISASPADCHARDLDDAISNRFMLDACYLGKYSDTTMSLINEILQKNGGKLITEPSDFDDFARAAKQIDFLGMNYYSSHFLQAWDGDSQVVNNSTGEKGTSVFCLKGIGARVSNPEVPTTDWDWPIYPEGMYRQLKRIARDYPNYKEIFISENGMGYKDDFEDGKIDDTPRIEYVTKHLEAILKAIEEGVKVKGYYIWSLMDVLSWSNGYNKRYGLFYVDYANQKRYPKKSAYWYKAISQRRELVPMEKFLIDF</sequence>
<evidence type="ECO:0000256" key="3">
    <source>
        <dbReference type="ARBA" id="ARBA00023295"/>
    </source>
</evidence>
<dbReference type="EMBL" id="VTOY01000004">
    <property type="protein sequence ID" value="TYZ22982.1"/>
    <property type="molecule type" value="Genomic_DNA"/>
</dbReference>
<feature type="active site" description="Nucleophile" evidence="4">
    <location>
        <position position="376"/>
    </location>
</feature>
<dbReference type="InterPro" id="IPR001360">
    <property type="entry name" value="Glyco_hydro_1"/>
</dbReference>
<dbReference type="NCBIfam" id="TIGR01233">
    <property type="entry name" value="lacG"/>
    <property type="match status" value="1"/>
</dbReference>
<comment type="caution">
    <text evidence="7">The sequence shown here is derived from an EMBL/GenBank/DDBJ whole genome shotgun (WGS) entry which is preliminary data.</text>
</comment>
<dbReference type="InterPro" id="IPR017853">
    <property type="entry name" value="GH"/>
</dbReference>
<organism evidence="7 8">
    <name type="scientific">Selenomonas ruminis</name>
    <dbReference type="NCBI Taxonomy" id="2593411"/>
    <lineage>
        <taxon>Bacteria</taxon>
        <taxon>Bacillati</taxon>
        <taxon>Bacillota</taxon>
        <taxon>Negativicutes</taxon>
        <taxon>Selenomonadales</taxon>
        <taxon>Selenomonadaceae</taxon>
        <taxon>Selenomonas</taxon>
    </lineage>
</organism>
<dbReference type="GO" id="GO:0033920">
    <property type="term" value="F:6-phospho-beta-galactosidase activity"/>
    <property type="evidence" value="ECO:0007669"/>
    <property type="project" value="UniProtKB-EC"/>
</dbReference>
<dbReference type="PANTHER" id="PTHR10353:SF36">
    <property type="entry name" value="LP05116P"/>
    <property type="match status" value="1"/>
</dbReference>
<dbReference type="PANTHER" id="PTHR10353">
    <property type="entry name" value="GLYCOSYL HYDROLASE"/>
    <property type="match status" value="1"/>
</dbReference>
<dbReference type="OrthoDB" id="9765195at2"/>
<comment type="similarity">
    <text evidence="1">Belongs to the glycosyl hydrolase 1 family.</text>
</comment>
<comment type="catalytic activity">
    <reaction evidence="6">
        <text>a 6-phospho-beta-D-galactoside + H2O = D-galactose 6-phosphate + an alcohol</text>
        <dbReference type="Rhea" id="RHEA:24568"/>
        <dbReference type="ChEBI" id="CHEBI:15377"/>
        <dbReference type="ChEBI" id="CHEBI:30879"/>
        <dbReference type="ChEBI" id="CHEBI:58534"/>
        <dbReference type="ChEBI" id="CHEBI:91004"/>
        <dbReference type="EC" id="3.2.1.85"/>
    </reaction>
</comment>
<reference evidence="7 8" key="1">
    <citation type="submission" date="2019-08" db="EMBL/GenBank/DDBJ databases">
        <title>Selenomonas sp. mPRGC5 and Selenomonas sp. mPRGC8 isolated from ruminal fluid of dairy goat (Capra hircus).</title>
        <authorList>
            <person name="Poothong S."/>
            <person name="Nuengjamnong C."/>
            <person name="Tanasupawat S."/>
        </authorList>
    </citation>
    <scope>NUCLEOTIDE SEQUENCE [LARGE SCALE GENOMIC DNA]</scope>
    <source>
        <strain evidence="8">mPRGC5</strain>
    </source>
</reference>
<dbReference type="GO" id="GO:0008422">
    <property type="term" value="F:beta-glucosidase activity"/>
    <property type="evidence" value="ECO:0007669"/>
    <property type="project" value="TreeGrafter"/>
</dbReference>
<evidence type="ECO:0000256" key="6">
    <source>
        <dbReference type="RuleBase" id="RU004469"/>
    </source>
</evidence>
<dbReference type="Pfam" id="PF00232">
    <property type="entry name" value="Glyco_hydro_1"/>
    <property type="match status" value="1"/>
</dbReference>
<dbReference type="InterPro" id="IPR033132">
    <property type="entry name" value="GH_1_N_CS"/>
</dbReference>
<dbReference type="AlphaFoldDB" id="A0A5D6W6E2"/>
<dbReference type="SUPFAM" id="SSF51445">
    <property type="entry name" value="(Trans)glycosidases"/>
    <property type="match status" value="1"/>
</dbReference>
<dbReference type="Gene3D" id="3.20.20.80">
    <property type="entry name" value="Glycosidases"/>
    <property type="match status" value="1"/>
</dbReference>
<evidence type="ECO:0000313" key="8">
    <source>
        <dbReference type="Proteomes" id="UP000323646"/>
    </source>
</evidence>
<evidence type="ECO:0000256" key="2">
    <source>
        <dbReference type="ARBA" id="ARBA00022801"/>
    </source>
</evidence>
<dbReference type="RefSeq" id="WP_074513495.1">
    <property type="nucleotide sequence ID" value="NZ_VTOY01000004.1"/>
</dbReference>
<accession>A0A5D6W6E2</accession>
<evidence type="ECO:0000256" key="1">
    <source>
        <dbReference type="ARBA" id="ARBA00010838"/>
    </source>
</evidence>
<dbReference type="NCBIfam" id="NF010036">
    <property type="entry name" value="PRK13511.1"/>
    <property type="match status" value="1"/>
</dbReference>
<dbReference type="UniPathway" id="UPA00542">
    <property type="reaction ID" value="UER00605"/>
</dbReference>
<dbReference type="Proteomes" id="UP000323646">
    <property type="component" value="Unassembled WGS sequence"/>
</dbReference>
<evidence type="ECO:0000313" key="7">
    <source>
        <dbReference type="EMBL" id="TYZ22982.1"/>
    </source>
</evidence>
<dbReference type="PRINTS" id="PR00131">
    <property type="entry name" value="GLHYDRLASE1"/>
</dbReference>
<evidence type="ECO:0000256" key="4">
    <source>
        <dbReference type="PROSITE-ProRule" id="PRU10055"/>
    </source>
</evidence>
<keyword evidence="2 5" id="KW-0378">Hydrolase</keyword>
<dbReference type="PROSITE" id="PS00653">
    <property type="entry name" value="GLYCOSYL_HYDROL_F1_2"/>
    <property type="match status" value="1"/>
</dbReference>
<evidence type="ECO:0000256" key="5">
    <source>
        <dbReference type="RuleBase" id="RU004468"/>
    </source>
</evidence>
<dbReference type="InterPro" id="IPR005928">
    <property type="entry name" value="6P-beta-galactosidase"/>
</dbReference>
<dbReference type="InterPro" id="IPR018120">
    <property type="entry name" value="Glyco_hydro_1_AS"/>
</dbReference>